<feature type="domain" description="3-keto-alpha-glucoside-1,2-lyase/3-keto-2-hydroxy-glucal hydratase" evidence="2">
    <location>
        <begin position="30"/>
        <end position="217"/>
    </location>
</feature>
<dbReference type="Gene3D" id="2.60.120.560">
    <property type="entry name" value="Exo-inulinase, domain 1"/>
    <property type="match status" value="2"/>
</dbReference>
<dbReference type="eggNOG" id="COG2152">
    <property type="taxonomic scope" value="Bacteria"/>
</dbReference>
<protein>
    <recommendedName>
        <fullName evidence="2">3-keto-alpha-glucoside-1,2-lyase/3-keto-2-hydroxy-glucal hydratase domain-containing protein</fullName>
    </recommendedName>
</protein>
<dbReference type="Proteomes" id="UP000053586">
    <property type="component" value="Unassembled WGS sequence"/>
</dbReference>
<sequence>MRKLKVLLMSCLATILMSCSLLGNAAESDGWQSLFDGKTLSGWKQINGSAKFEVIDGVIVATADETSKSSYLATELTFGDFIMEFEAKVDSPLNSGVQFRSVSKTSYKNSDVVGYQLEIDPSSRGWTGGIYDKNRGKWLYPLSYNDAGRTAYEKDEWNKFRIEAIGNVLRTYVNGTATANLSDNQTSEGFFALEIESTAGDISKLGNQVSWRNIRVKTQDLDQERWSNGKTIAEVNFIPNELTEGQIAEGWELLWDGKTTQGWKGAKLDSFPPIGWEIKDGVLSVLSSGGAESRNGGDITTLEEFSDFELEVDFNITTGANSGIKYFVDPTLLKGEGSAIGLEFQILDDDTHPDAKKGVAGNRTVGSLYDLIAARNLTELKRDNKYFNDIGYWNRARVVVQAGDVQHWLNGIKVVEFNRHSQIFDALVAYSKYSKWQNFGGWEKGPILLQDHGDLVHFRSIKIKRLNRVEEK</sequence>
<gene>
    <name evidence="3" type="ORF">GPUN_2505</name>
</gene>
<keyword evidence="4" id="KW-1185">Reference proteome</keyword>
<accession>H5TE93</accession>
<dbReference type="Pfam" id="PF06439">
    <property type="entry name" value="3keto-disac_hyd"/>
    <property type="match status" value="2"/>
</dbReference>
<organism evidence="3 4">
    <name type="scientific">Glaciecola punicea ACAM 611</name>
    <dbReference type="NCBI Taxonomy" id="1121923"/>
    <lineage>
        <taxon>Bacteria</taxon>
        <taxon>Pseudomonadati</taxon>
        <taxon>Pseudomonadota</taxon>
        <taxon>Gammaproteobacteria</taxon>
        <taxon>Alteromonadales</taxon>
        <taxon>Alteromonadaceae</taxon>
        <taxon>Glaciecola</taxon>
    </lineage>
</organism>
<dbReference type="InterPro" id="IPR010496">
    <property type="entry name" value="AL/BT2_dom"/>
</dbReference>
<evidence type="ECO:0000313" key="3">
    <source>
        <dbReference type="EMBL" id="GAB56620.1"/>
    </source>
</evidence>
<dbReference type="GO" id="GO:0016787">
    <property type="term" value="F:hydrolase activity"/>
    <property type="evidence" value="ECO:0007669"/>
    <property type="project" value="InterPro"/>
</dbReference>
<feature type="domain" description="3-keto-alpha-glucoside-1,2-lyase/3-keto-2-hydroxy-glucal hydratase" evidence="2">
    <location>
        <begin position="250"/>
        <end position="464"/>
    </location>
</feature>
<proteinExistence type="predicted"/>
<feature type="chain" id="PRO_5003598283" description="3-keto-alpha-glucoside-1,2-lyase/3-keto-2-hydroxy-glucal hydratase domain-containing protein" evidence="1">
    <location>
        <begin position="26"/>
        <end position="472"/>
    </location>
</feature>
<evidence type="ECO:0000313" key="4">
    <source>
        <dbReference type="Proteomes" id="UP000053586"/>
    </source>
</evidence>
<dbReference type="PROSITE" id="PS51257">
    <property type="entry name" value="PROKAR_LIPOPROTEIN"/>
    <property type="match status" value="1"/>
</dbReference>
<comment type="caution">
    <text evidence="3">The sequence shown here is derived from an EMBL/GenBank/DDBJ whole genome shotgun (WGS) entry which is preliminary data.</text>
</comment>
<name>H5TE93_9ALTE</name>
<dbReference type="EMBL" id="BAET01000030">
    <property type="protein sequence ID" value="GAB56620.1"/>
    <property type="molecule type" value="Genomic_DNA"/>
</dbReference>
<evidence type="ECO:0000256" key="1">
    <source>
        <dbReference type="SAM" id="SignalP"/>
    </source>
</evidence>
<keyword evidence="1" id="KW-0732">Signal</keyword>
<dbReference type="RefSeq" id="WP_006006955.1">
    <property type="nucleotide sequence ID" value="NZ_BAET01000030.1"/>
</dbReference>
<dbReference type="eggNOG" id="COG1082">
    <property type="taxonomic scope" value="Bacteria"/>
</dbReference>
<dbReference type="AlphaFoldDB" id="H5TE93"/>
<evidence type="ECO:0000259" key="2">
    <source>
        <dbReference type="Pfam" id="PF06439"/>
    </source>
</evidence>
<feature type="signal peptide" evidence="1">
    <location>
        <begin position="1"/>
        <end position="25"/>
    </location>
</feature>
<reference evidence="3 4" key="2">
    <citation type="journal article" date="2017" name="Antonie Van Leeuwenhoek">
        <title>Rhizobium rhizosphaerae sp. nov., a novel species isolated from rice rhizosphere.</title>
        <authorList>
            <person name="Zhao J.J."/>
            <person name="Zhang J."/>
            <person name="Zhang R.J."/>
            <person name="Zhang C.W."/>
            <person name="Yin H.Q."/>
            <person name="Zhang X.X."/>
        </authorList>
    </citation>
    <scope>NUCLEOTIDE SEQUENCE [LARGE SCALE GENOMIC DNA]</scope>
    <source>
        <strain evidence="3 4">ACAM 611</strain>
    </source>
</reference>
<reference evidence="3 4" key="1">
    <citation type="journal article" date="2012" name="J. Bacteriol.">
        <title>Genome sequence of proteorhodopsin-containing sea ice bacterium Glaciecola punicea ACAM 611T.</title>
        <authorList>
            <person name="Qin Q.-L."/>
            <person name="Xie B.-B."/>
            <person name="Shu Y.-L."/>
            <person name="Rong J.-C."/>
            <person name="Zhao D.-L."/>
            <person name="Zhang X.-Y."/>
            <person name="Chen X.-L."/>
            <person name="Zhou B.-C."/>
            <person name="Zhanga Y.-Z."/>
        </authorList>
    </citation>
    <scope>NUCLEOTIDE SEQUENCE [LARGE SCALE GENOMIC DNA]</scope>
    <source>
        <strain evidence="3 4">ACAM 611</strain>
    </source>
</reference>